<dbReference type="GO" id="GO:0031177">
    <property type="term" value="F:phosphopantetheine binding"/>
    <property type="evidence" value="ECO:0007669"/>
    <property type="project" value="InterPro"/>
</dbReference>
<proteinExistence type="predicted"/>
<dbReference type="GO" id="GO:0030639">
    <property type="term" value="P:polyketide biosynthetic process"/>
    <property type="evidence" value="ECO:0007669"/>
    <property type="project" value="UniProtKB-ARBA"/>
</dbReference>
<dbReference type="PANTHER" id="PTHR43775:SF37">
    <property type="entry name" value="SI:DKEY-61P9.11"/>
    <property type="match status" value="1"/>
</dbReference>
<dbReference type="GO" id="GO:0032259">
    <property type="term" value="P:methylation"/>
    <property type="evidence" value="ECO:0007669"/>
    <property type="project" value="UniProtKB-KW"/>
</dbReference>
<reference evidence="11" key="1">
    <citation type="journal article" date="2017" name="Nat. Microbiol.">
        <title>Global analysis of biosynthetic gene clusters reveals vast potential of secondary metabolite production in Penicillium species.</title>
        <authorList>
            <person name="Nielsen J.C."/>
            <person name="Grijseels S."/>
            <person name="Prigent S."/>
            <person name="Ji B."/>
            <person name="Dainat J."/>
            <person name="Nielsen K.F."/>
            <person name="Frisvad J.C."/>
            <person name="Workman M."/>
            <person name="Nielsen J."/>
        </authorList>
    </citation>
    <scope>NUCLEOTIDE SEQUENCE [LARGE SCALE GENOMIC DNA]</scope>
    <source>
        <strain evidence="11">IBT 4502</strain>
    </source>
</reference>
<feature type="compositionally biased region" description="Low complexity" evidence="6">
    <location>
        <begin position="1837"/>
        <end position="1849"/>
    </location>
</feature>
<dbReference type="GO" id="GO:0004312">
    <property type="term" value="F:fatty acid synthase activity"/>
    <property type="evidence" value="ECO:0007669"/>
    <property type="project" value="TreeGrafter"/>
</dbReference>
<evidence type="ECO:0000259" key="8">
    <source>
        <dbReference type="PROSITE" id="PS52004"/>
    </source>
</evidence>
<dbReference type="InterPro" id="IPR018201">
    <property type="entry name" value="Ketoacyl_synth_AS"/>
</dbReference>
<dbReference type="STRING" id="60169.A0A1V6NHF2"/>
<dbReference type="Pfam" id="PF00550">
    <property type="entry name" value="PP-binding"/>
    <property type="match status" value="2"/>
</dbReference>
<dbReference type="InterPro" id="IPR014030">
    <property type="entry name" value="Ketoacyl_synth_N"/>
</dbReference>
<evidence type="ECO:0008006" key="12">
    <source>
        <dbReference type="Google" id="ProtNLM"/>
    </source>
</evidence>
<dbReference type="NCBIfam" id="TIGR04532">
    <property type="entry name" value="PT_fungal_PKS"/>
    <property type="match status" value="1"/>
</dbReference>
<dbReference type="EMBL" id="MDYM01000008">
    <property type="protein sequence ID" value="OQD64105.1"/>
    <property type="molecule type" value="Genomic_DNA"/>
</dbReference>
<dbReference type="GO" id="GO:0008168">
    <property type="term" value="F:methyltransferase activity"/>
    <property type="evidence" value="ECO:0007669"/>
    <property type="project" value="UniProtKB-KW"/>
</dbReference>
<dbReference type="PROSITE" id="PS52019">
    <property type="entry name" value="PKS_MFAS_DH"/>
    <property type="match status" value="1"/>
</dbReference>
<dbReference type="Pfam" id="PF16073">
    <property type="entry name" value="SAT"/>
    <property type="match status" value="1"/>
</dbReference>
<dbReference type="OrthoDB" id="329835at2759"/>
<dbReference type="Gene3D" id="3.10.129.110">
    <property type="entry name" value="Polyketide synthase dehydratase"/>
    <property type="match status" value="1"/>
</dbReference>
<dbReference type="PROSITE" id="PS52004">
    <property type="entry name" value="KS3_2"/>
    <property type="match status" value="1"/>
</dbReference>
<keyword evidence="1" id="KW-0596">Phosphopantetheine</keyword>
<dbReference type="Gene3D" id="3.40.366.10">
    <property type="entry name" value="Malonyl-Coenzyme A Acyl Carrier Protein, domain 2"/>
    <property type="match status" value="2"/>
</dbReference>
<keyword evidence="4" id="KW-0808">Transferase</keyword>
<dbReference type="SMART" id="SM00823">
    <property type="entry name" value="PKS_PP"/>
    <property type="match status" value="1"/>
</dbReference>
<dbReference type="SMART" id="SM00827">
    <property type="entry name" value="PKS_AT"/>
    <property type="match status" value="1"/>
</dbReference>
<dbReference type="SMART" id="SM00825">
    <property type="entry name" value="PKS_KS"/>
    <property type="match status" value="1"/>
</dbReference>
<feature type="region of interest" description="Disordered" evidence="6">
    <location>
        <begin position="273"/>
        <end position="296"/>
    </location>
</feature>
<dbReference type="Proteomes" id="UP000191408">
    <property type="component" value="Unassembled WGS sequence"/>
</dbReference>
<feature type="domain" description="Ketosynthase family 3 (KS3)" evidence="8">
    <location>
        <begin position="379"/>
        <end position="811"/>
    </location>
</feature>
<dbReference type="GO" id="GO:0004315">
    <property type="term" value="F:3-oxoacyl-[acyl-carrier-protein] synthase activity"/>
    <property type="evidence" value="ECO:0007669"/>
    <property type="project" value="InterPro"/>
</dbReference>
<dbReference type="Pfam" id="PF22621">
    <property type="entry name" value="CurL-like_PKS_C"/>
    <property type="match status" value="1"/>
</dbReference>
<dbReference type="InterPro" id="IPR001227">
    <property type="entry name" value="Ac_transferase_dom_sf"/>
</dbReference>
<dbReference type="Gene3D" id="3.40.47.10">
    <property type="match status" value="1"/>
</dbReference>
<dbReference type="Gene3D" id="3.40.50.1820">
    <property type="entry name" value="alpha/beta hydrolase"/>
    <property type="match status" value="1"/>
</dbReference>
<dbReference type="InterPro" id="IPR042104">
    <property type="entry name" value="PKS_dehydratase_sf"/>
</dbReference>
<evidence type="ECO:0000256" key="1">
    <source>
        <dbReference type="ARBA" id="ARBA00022450"/>
    </source>
</evidence>
<evidence type="ECO:0000256" key="3">
    <source>
        <dbReference type="ARBA" id="ARBA00022603"/>
    </source>
</evidence>
<dbReference type="SUPFAM" id="SSF52151">
    <property type="entry name" value="FabD/lysophospholipase-like"/>
    <property type="match status" value="1"/>
</dbReference>
<dbReference type="InterPro" id="IPR036736">
    <property type="entry name" value="ACP-like_sf"/>
</dbReference>
<comment type="caution">
    <text evidence="10">The sequence shown here is derived from an EMBL/GenBank/DDBJ whole genome shotgun (WGS) entry which is preliminary data.</text>
</comment>
<dbReference type="InterPro" id="IPR020841">
    <property type="entry name" value="PKS_Beta-ketoAc_synthase_dom"/>
</dbReference>
<feature type="region of interest" description="N-terminal hotdog fold" evidence="5">
    <location>
        <begin position="1294"/>
        <end position="1429"/>
    </location>
</feature>
<evidence type="ECO:0000256" key="4">
    <source>
        <dbReference type="ARBA" id="ARBA00022679"/>
    </source>
</evidence>
<dbReference type="InterPro" id="IPR016039">
    <property type="entry name" value="Thiolase-like"/>
</dbReference>
<evidence type="ECO:0000259" key="9">
    <source>
        <dbReference type="PROSITE" id="PS52019"/>
    </source>
</evidence>
<dbReference type="InterPro" id="IPR014043">
    <property type="entry name" value="Acyl_transferase_dom"/>
</dbReference>
<accession>A0A1V6NHF2</accession>
<dbReference type="Gene3D" id="3.30.70.3290">
    <property type="match status" value="1"/>
</dbReference>
<keyword evidence="2" id="KW-0597">Phosphoprotein</keyword>
<feature type="domain" description="PKS/mFAS DH" evidence="9">
    <location>
        <begin position="1294"/>
        <end position="1603"/>
    </location>
</feature>
<feature type="region of interest" description="C-terminal hotdog fold" evidence="5">
    <location>
        <begin position="1456"/>
        <end position="1603"/>
    </location>
</feature>
<evidence type="ECO:0000256" key="6">
    <source>
        <dbReference type="SAM" id="MobiDB-lite"/>
    </source>
</evidence>
<dbReference type="InterPro" id="IPR016035">
    <property type="entry name" value="Acyl_Trfase/lysoPLipase"/>
</dbReference>
<dbReference type="InterPro" id="IPR014031">
    <property type="entry name" value="Ketoacyl_synth_C"/>
</dbReference>
<dbReference type="InterPro" id="IPR016036">
    <property type="entry name" value="Malonyl_transacylase_ACP-bd"/>
</dbReference>
<feature type="compositionally biased region" description="Polar residues" evidence="6">
    <location>
        <begin position="282"/>
        <end position="294"/>
    </location>
</feature>
<evidence type="ECO:0000256" key="5">
    <source>
        <dbReference type="PROSITE-ProRule" id="PRU01363"/>
    </source>
</evidence>
<evidence type="ECO:0000259" key="7">
    <source>
        <dbReference type="PROSITE" id="PS50075"/>
    </source>
</evidence>
<feature type="active site" description="Proton donor; for dehydratase activity" evidence="5">
    <location>
        <position position="1516"/>
    </location>
</feature>
<feature type="domain" description="Carrier" evidence="7">
    <location>
        <begin position="1752"/>
        <end position="1831"/>
    </location>
</feature>
<evidence type="ECO:0000313" key="11">
    <source>
        <dbReference type="Proteomes" id="UP000191408"/>
    </source>
</evidence>
<dbReference type="InterPro" id="IPR032088">
    <property type="entry name" value="SAT"/>
</dbReference>
<keyword evidence="3" id="KW-0489">Methyltransferase</keyword>
<keyword evidence="11" id="KW-1185">Reference proteome</keyword>
<dbReference type="Pfam" id="PF00109">
    <property type="entry name" value="ketoacyl-synt"/>
    <property type="match status" value="1"/>
</dbReference>
<feature type="region of interest" description="Disordered" evidence="6">
    <location>
        <begin position="1725"/>
        <end position="1744"/>
    </location>
</feature>
<dbReference type="InterPro" id="IPR050091">
    <property type="entry name" value="PKS_NRPS_Biosynth_Enz"/>
</dbReference>
<dbReference type="GO" id="GO:0017000">
    <property type="term" value="P:antibiotic biosynthetic process"/>
    <property type="evidence" value="ECO:0007669"/>
    <property type="project" value="UniProtKB-ARBA"/>
</dbReference>
<dbReference type="SUPFAM" id="SSF53474">
    <property type="entry name" value="alpha/beta-Hydrolases"/>
    <property type="match status" value="1"/>
</dbReference>
<dbReference type="PROSITE" id="PS00606">
    <property type="entry name" value="KS3_1"/>
    <property type="match status" value="1"/>
</dbReference>
<sequence>MEPTGKILFFGDCSLPITTALSQLLRSQQTNTLLSQFLSSCQDVLHGEVKHLPPRVRHDAFRFTSFFDFLDSRNQASRSLKVLSPALLVLVQLGNCILWYESHPQVEFPNPNNSVHIGLCVGQLSASAVGLSTSVLELVSLGVDVFRLAIRLGSLVFTTAGDLEDDQGEAPWSFSVDKEIIERSELVSLIGALRVPSRKTAFITAEFERTLTAQGPPSTLASLKNILLEKVGAENPSRAGRPIPLFAPYHAPHLYKSKDVIGLIESLSSEFSEPKQDKSRSHILSGSNGETYSEGSHKQVLGRAVEDILIYPIAWKALCQGAASSISKNDLSRWEIQCFGPVHNQKALANNLSTNTGLSITLSDASSRQGGGTEGLPLNRPLAIVGMAGRFPNSSSVDELWKILSEGIDCCKVIPSDRFDPAKYVSKDGRDKNKSTTEYGNFMKSPGMFDARFFNMSPREAMQTDPQQRLALVTAYEALEMAGYVPGRTSSTQMERIGTFFGQTTDDYKDVNVVQEIDTYYVSGVVRAFGPGRVSRANQFGGPSVSVDTACASSATALNLACTSIWSNECDTAVVGGMMLLNSPDMYAGLSRGHFVSSDGPCKTFDDEANGYCRGEAVASVVLKRLDAATADNDNILGVIQASATNYSAYAASITQPHAGAQEKLFQKVLSQAGVQPEQVDYVELHGTGTQLGDSVEMASILNVLAPESNSGARRNPLYVGSIKANIGHGESASGISALIKCLLLFQKQQIPPHIGIKSGRINRTFPPLEQRGVRIADKLIPFPEVSGRKRRILINNFGAAGGNSSFLLAEGGSNSDSPISTSPQRDHVVSVTAKTESSLLGNLVNLADYLDKYPNTLIEDLAYTTTARRVQHPLRVSIVASTITQAKQAIRATSQRQAPKPSSKSQNLVFVFTGQGSLSSNIGKKLFETNHTFRSYLMTLEHIAIDHGFPSFVQEIVTGQEEFDKLAPVQTQLCHVAIQMALVKLWLSWNIKPSSVIGHSLGEYAAFFAAGALSASDTLYLVGRRATLLQKLCTSSTHKMLAVKLPLNEVESILIDRVHNYEISCLNGPSDIVISGPTATVQEAERLLKTNGIPCTMLNVPYAFHSSQVDPILAPFDREVISIPISGLRVPLLSTLLGTTLQVGDEIEPSYFTRHARDPVQLSKALSSAKENGIITTESTFLEIGPHPVCLNMIRPTLDSRNQFISSLHRSEDCLATISRSLAVLNDQGFSLDWTEYFNAFNSTPRLLKLPSYAFDEKNYWIPYRNDWLLQRHGNNVPLSTEKASSIMTTTVQRVISSVVQGSNATVTFESDLSDPYLHKLIAGHVLNGIALCPSGVFADIALTVADHFRRHFSFPCPVSGMNVLDLDMMSPVVMPVTRPTESKMLRILAEANLESDSVTMRIEALDNSTGASQVHATCKVVFGDSDSWSRAFNKNAYLILERIQDLESGRGTLTSQISHEMVYKLFSNVVQYDGCYQGMKEVIVDSEKLEAVVSLGLHQANDVGKFYCCPLWLDNLPQIAGFVMNAIGTVNPREFTYISHGIGSYQIAEDIDPAIPYRAHVRMLPEDKTVFVGDVSIFQGNRMIARCGDVKFKRIPRAVIERILSSSAPSQPLISHTGNVTRHKKVVENIPSSASRQQRSGLSTISSLKKLLASQIGIPEDELLDDSTFTELGVDSLLSMTILQRIQTSLNLELPSSCFADLPTFGHFRDYVLQCSLGQSTDNMPLTPTSSSSESPISSPPTECDIPLTPSPNLKLQEIYTIIASEIGVDVQEVLEVGDLSTLGLDSMMAISILGALEDKIGVLLPSDIFEPATGPNIHDVLSQMFDDSHDPSRPDNSSVSSSHSVSRRSSLPSSIILQRDGSYDKTLFLFPDGSGLASAYAKLPQISPQVRVCGLNSPILYSTCEIQLDMEVIVTMMVQVIREKQPHGPYLLGGWSAGGLYAVEATRKLLQLGEQVDILIIIDSPCPLRYPAMPPSFLDLIAGRHSLSADVRKHFLQTINVVKGYSPSPLPSTGSMQAMLIWAQEGLEKELDGYLQNTHLDYQNALVEWLVTRSGPLDALGWDELLPGTELQIRHTQGNHFNMIQDQNAGFLGAAITEALSRAGSSSQRER</sequence>
<dbReference type="CDD" id="cd00833">
    <property type="entry name" value="PKS"/>
    <property type="match status" value="1"/>
</dbReference>
<dbReference type="InterPro" id="IPR049900">
    <property type="entry name" value="PKS_mFAS_DH"/>
</dbReference>
<dbReference type="InterPro" id="IPR006162">
    <property type="entry name" value="Ppantetheine_attach_site"/>
</dbReference>
<dbReference type="SMART" id="SM01294">
    <property type="entry name" value="PKS_PP_betabranch"/>
    <property type="match status" value="1"/>
</dbReference>
<dbReference type="SUPFAM" id="SSF55048">
    <property type="entry name" value="Probable ACP-binding domain of malonyl-CoA ACP transacylase"/>
    <property type="match status" value="1"/>
</dbReference>
<dbReference type="PANTHER" id="PTHR43775">
    <property type="entry name" value="FATTY ACID SYNTHASE"/>
    <property type="match status" value="1"/>
</dbReference>
<feature type="active site" description="Proton acceptor; for dehydratase activity" evidence="5">
    <location>
        <position position="1326"/>
    </location>
</feature>
<dbReference type="SUPFAM" id="SSF47336">
    <property type="entry name" value="ACP-like"/>
    <property type="match status" value="2"/>
</dbReference>
<dbReference type="InterPro" id="IPR030918">
    <property type="entry name" value="PT_fungal_PKS"/>
</dbReference>
<dbReference type="Pfam" id="PF14765">
    <property type="entry name" value="PS-DH"/>
    <property type="match status" value="1"/>
</dbReference>
<dbReference type="InterPro" id="IPR049551">
    <property type="entry name" value="PKS_DH_C"/>
</dbReference>
<gene>
    <name evidence="10" type="ORF">PENPOL_c008G04807</name>
</gene>
<name>A0A1V6NHF2_PENPO</name>
<feature type="region of interest" description="Disordered" evidence="6">
    <location>
        <begin position="1825"/>
        <end position="1849"/>
    </location>
</feature>
<dbReference type="PROSITE" id="PS00012">
    <property type="entry name" value="PHOSPHOPANTETHEINE"/>
    <property type="match status" value="1"/>
</dbReference>
<organism evidence="10 11">
    <name type="scientific">Penicillium polonicum</name>
    <dbReference type="NCBI Taxonomy" id="60169"/>
    <lineage>
        <taxon>Eukaryota</taxon>
        <taxon>Fungi</taxon>
        <taxon>Dikarya</taxon>
        <taxon>Ascomycota</taxon>
        <taxon>Pezizomycotina</taxon>
        <taxon>Eurotiomycetes</taxon>
        <taxon>Eurotiomycetidae</taxon>
        <taxon>Eurotiales</taxon>
        <taxon>Aspergillaceae</taxon>
        <taxon>Penicillium</taxon>
    </lineage>
</organism>
<dbReference type="Pfam" id="PF00698">
    <property type="entry name" value="Acyl_transf_1"/>
    <property type="match status" value="1"/>
</dbReference>
<protein>
    <recommendedName>
        <fullName evidence="12">Carrier domain-containing protein</fullName>
    </recommendedName>
</protein>
<dbReference type="InterPro" id="IPR020806">
    <property type="entry name" value="PKS_PP-bd"/>
</dbReference>
<evidence type="ECO:0000256" key="2">
    <source>
        <dbReference type="ARBA" id="ARBA00022553"/>
    </source>
</evidence>
<dbReference type="InterPro" id="IPR009081">
    <property type="entry name" value="PP-bd_ACP"/>
</dbReference>
<dbReference type="Pfam" id="PF02801">
    <property type="entry name" value="Ketoacyl-synt_C"/>
    <property type="match status" value="1"/>
</dbReference>
<dbReference type="SUPFAM" id="SSF53901">
    <property type="entry name" value="Thiolase-like"/>
    <property type="match status" value="1"/>
</dbReference>
<dbReference type="Pfam" id="PF00975">
    <property type="entry name" value="Thioesterase"/>
    <property type="match status" value="1"/>
</dbReference>
<dbReference type="Gene3D" id="1.10.1200.10">
    <property type="entry name" value="ACP-like"/>
    <property type="match status" value="2"/>
</dbReference>
<evidence type="ECO:0000313" key="10">
    <source>
        <dbReference type="EMBL" id="OQD64105.1"/>
    </source>
</evidence>
<feature type="domain" description="Carrier" evidence="7">
    <location>
        <begin position="1644"/>
        <end position="1718"/>
    </location>
</feature>
<dbReference type="PROSITE" id="PS50075">
    <property type="entry name" value="CARRIER"/>
    <property type="match status" value="2"/>
</dbReference>
<dbReference type="InterPro" id="IPR001031">
    <property type="entry name" value="Thioesterase"/>
</dbReference>
<dbReference type="GO" id="GO:0006633">
    <property type="term" value="P:fatty acid biosynthetic process"/>
    <property type="evidence" value="ECO:0007669"/>
    <property type="project" value="InterPro"/>
</dbReference>
<feature type="compositionally biased region" description="Low complexity" evidence="6">
    <location>
        <begin position="1727"/>
        <end position="1744"/>
    </location>
</feature>
<dbReference type="InterPro" id="IPR029058">
    <property type="entry name" value="AB_hydrolase_fold"/>
</dbReference>